<dbReference type="SMART" id="SM00406">
    <property type="entry name" value="IGv"/>
    <property type="match status" value="1"/>
</dbReference>
<dbReference type="InterPro" id="IPR013783">
    <property type="entry name" value="Ig-like_fold"/>
</dbReference>
<dbReference type="AlphaFoldDB" id="A0A8C4X6Q2"/>
<reference evidence="9" key="2">
    <citation type="submission" date="2025-08" db="UniProtKB">
        <authorList>
            <consortium name="Ensembl"/>
        </authorList>
    </citation>
    <scope>IDENTIFICATION</scope>
</reference>
<dbReference type="GO" id="GO:0042101">
    <property type="term" value="C:T cell receptor complex"/>
    <property type="evidence" value="ECO:0007669"/>
    <property type="project" value="UniProtKB-KW"/>
</dbReference>
<evidence type="ECO:0000313" key="10">
    <source>
        <dbReference type="Proteomes" id="UP000694620"/>
    </source>
</evidence>
<accession>A0A8C4X6Q2</accession>
<keyword evidence="10" id="KW-1185">Reference proteome</keyword>
<evidence type="ECO:0000259" key="8">
    <source>
        <dbReference type="PROSITE" id="PS50835"/>
    </source>
</evidence>
<evidence type="ECO:0000256" key="5">
    <source>
        <dbReference type="ARBA" id="ARBA00023319"/>
    </source>
</evidence>
<name>A0A8C4X6Q2_ERPCA</name>
<dbReference type="InterPro" id="IPR036179">
    <property type="entry name" value="Ig-like_dom_sf"/>
</dbReference>
<evidence type="ECO:0000256" key="4">
    <source>
        <dbReference type="ARBA" id="ARBA00023170"/>
    </source>
</evidence>
<reference evidence="9" key="1">
    <citation type="submission" date="2021-06" db="EMBL/GenBank/DDBJ databases">
        <authorList>
            <consortium name="Wellcome Sanger Institute Data Sharing"/>
        </authorList>
    </citation>
    <scope>NUCLEOTIDE SEQUENCE [LARGE SCALE GENOMIC DNA]</scope>
</reference>
<evidence type="ECO:0000256" key="7">
    <source>
        <dbReference type="SAM" id="Phobius"/>
    </source>
</evidence>
<keyword evidence="2" id="KW-0391">Immunity</keyword>
<organism evidence="9 10">
    <name type="scientific">Erpetoichthys calabaricus</name>
    <name type="common">Rope fish</name>
    <name type="synonym">Calamoichthys calabaricus</name>
    <dbReference type="NCBI Taxonomy" id="27687"/>
    <lineage>
        <taxon>Eukaryota</taxon>
        <taxon>Metazoa</taxon>
        <taxon>Chordata</taxon>
        <taxon>Craniata</taxon>
        <taxon>Vertebrata</taxon>
        <taxon>Euteleostomi</taxon>
        <taxon>Actinopterygii</taxon>
        <taxon>Polypteriformes</taxon>
        <taxon>Polypteridae</taxon>
        <taxon>Erpetoichthys</taxon>
    </lineage>
</organism>
<reference evidence="9" key="3">
    <citation type="submission" date="2025-09" db="UniProtKB">
        <authorList>
            <consortium name="Ensembl"/>
        </authorList>
    </citation>
    <scope>IDENTIFICATION</scope>
</reference>
<dbReference type="Ensembl" id="ENSECRT00000008925.1">
    <property type="protein sequence ID" value="ENSECRP00000008778.1"/>
    <property type="gene ID" value="ENSECRG00000005887.1"/>
</dbReference>
<keyword evidence="7" id="KW-1133">Transmembrane helix</keyword>
<evidence type="ECO:0000313" key="9">
    <source>
        <dbReference type="Ensembl" id="ENSECRP00000008778.1"/>
    </source>
</evidence>
<evidence type="ECO:0000256" key="6">
    <source>
        <dbReference type="ARBA" id="ARBA00043266"/>
    </source>
</evidence>
<dbReference type="GO" id="GO:0002250">
    <property type="term" value="P:adaptive immune response"/>
    <property type="evidence" value="ECO:0007669"/>
    <property type="project" value="UniProtKB-KW"/>
</dbReference>
<dbReference type="GO" id="GO:0042605">
    <property type="term" value="F:peptide antigen binding"/>
    <property type="evidence" value="ECO:0007669"/>
    <property type="project" value="TreeGrafter"/>
</dbReference>
<keyword evidence="6" id="KW-1279">T cell receptor</keyword>
<keyword evidence="7" id="KW-0472">Membrane</keyword>
<keyword evidence="3" id="KW-1064">Adaptive immunity</keyword>
<evidence type="ECO:0000256" key="2">
    <source>
        <dbReference type="ARBA" id="ARBA00022859"/>
    </source>
</evidence>
<dbReference type="InterPro" id="IPR051006">
    <property type="entry name" value="TCR_variable_domain"/>
</dbReference>
<dbReference type="InterPro" id="IPR013106">
    <property type="entry name" value="Ig_V-set"/>
</dbReference>
<keyword evidence="5" id="KW-0393">Immunoglobulin domain</keyword>
<keyword evidence="1" id="KW-0732">Signal</keyword>
<dbReference type="PANTHER" id="PTHR19343">
    <property type="entry name" value="T CELL RECEPTOR ALPHA VARIABLE 1-2"/>
    <property type="match status" value="1"/>
</dbReference>
<dbReference type="PROSITE" id="PS50835">
    <property type="entry name" value="IG_LIKE"/>
    <property type="match status" value="1"/>
</dbReference>
<keyword evidence="7" id="KW-0812">Transmembrane</keyword>
<dbReference type="Gene3D" id="2.60.40.10">
    <property type="entry name" value="Immunoglobulins"/>
    <property type="match status" value="1"/>
</dbReference>
<proteinExistence type="predicted"/>
<dbReference type="GeneTree" id="ENSGT01140000283329"/>
<feature type="transmembrane region" description="Helical" evidence="7">
    <location>
        <begin position="6"/>
        <end position="23"/>
    </location>
</feature>
<dbReference type="Pfam" id="PF07686">
    <property type="entry name" value="V-set"/>
    <property type="match status" value="1"/>
</dbReference>
<feature type="domain" description="Ig-like" evidence="8">
    <location>
        <begin position="46"/>
        <end position="147"/>
    </location>
</feature>
<dbReference type="PANTHER" id="PTHR19343:SF24">
    <property type="entry name" value="T CELL RECEPTOR ALPHA VARIABLE 29_DELTA VARIABLE 5"/>
    <property type="match status" value="1"/>
</dbReference>
<evidence type="ECO:0000256" key="3">
    <source>
        <dbReference type="ARBA" id="ARBA00023130"/>
    </source>
</evidence>
<protein>
    <recommendedName>
        <fullName evidence="8">Ig-like domain-containing protein</fullName>
    </recommendedName>
</protein>
<evidence type="ECO:0000256" key="1">
    <source>
        <dbReference type="ARBA" id="ARBA00022729"/>
    </source>
</evidence>
<sequence length="164" mass="18882">MYRIYTNITITSIDCFLLILLLSRMGKNITFFLLIFISGINGKDEDSVTQFPSSVRSREGDVSLLHCNFTHSSAYQNVFLQWYRKEEGKIKYILQTSTLDGMNKEVTADGHFSALLDKQLKTTYLTIHAIRVTDSAFYYCALKNCGNWIELKQGTRNMCQYSLN</sequence>
<keyword evidence="4" id="KW-0675">Receptor</keyword>
<dbReference type="Proteomes" id="UP000694620">
    <property type="component" value="Chromosome 9"/>
</dbReference>
<dbReference type="InterPro" id="IPR007110">
    <property type="entry name" value="Ig-like_dom"/>
</dbReference>
<dbReference type="SUPFAM" id="SSF48726">
    <property type="entry name" value="Immunoglobulin"/>
    <property type="match status" value="1"/>
</dbReference>